<comment type="caution">
    <text evidence="4">The sequence shown here is derived from an EMBL/GenBank/DDBJ whole genome shotgun (WGS) entry which is preliminary data.</text>
</comment>
<dbReference type="SUPFAM" id="SSF56112">
    <property type="entry name" value="Protein kinase-like (PK-like)"/>
    <property type="match status" value="1"/>
</dbReference>
<organism evidence="4 5">
    <name type="scientific">Rhizophagus clarus</name>
    <dbReference type="NCBI Taxonomy" id="94130"/>
    <lineage>
        <taxon>Eukaryota</taxon>
        <taxon>Fungi</taxon>
        <taxon>Fungi incertae sedis</taxon>
        <taxon>Mucoromycota</taxon>
        <taxon>Glomeromycotina</taxon>
        <taxon>Glomeromycetes</taxon>
        <taxon>Glomerales</taxon>
        <taxon>Glomeraceae</taxon>
        <taxon>Rhizophagus</taxon>
    </lineage>
</organism>
<evidence type="ECO:0000259" key="3">
    <source>
        <dbReference type="PROSITE" id="PS50011"/>
    </source>
</evidence>
<evidence type="ECO:0000313" key="5">
    <source>
        <dbReference type="Proteomes" id="UP000615446"/>
    </source>
</evidence>
<dbReference type="GO" id="GO:0007166">
    <property type="term" value="P:cell surface receptor signaling pathway"/>
    <property type="evidence" value="ECO:0007669"/>
    <property type="project" value="InterPro"/>
</dbReference>
<dbReference type="PRINTS" id="PR00109">
    <property type="entry name" value="TYRKINASE"/>
</dbReference>
<dbReference type="GO" id="GO:0097527">
    <property type="term" value="P:necroptotic signaling pathway"/>
    <property type="evidence" value="ECO:0007669"/>
    <property type="project" value="TreeGrafter"/>
</dbReference>
<keyword evidence="4" id="KW-0418">Kinase</keyword>
<dbReference type="OrthoDB" id="10261027at2759"/>
<keyword evidence="4" id="KW-0808">Transferase</keyword>
<dbReference type="Proteomes" id="UP000615446">
    <property type="component" value="Unassembled WGS sequence"/>
</dbReference>
<accession>A0A8H3QN16</accession>
<gene>
    <name evidence="4" type="ORF">RCL2_001222200</name>
</gene>
<dbReference type="Pfam" id="PF07714">
    <property type="entry name" value="PK_Tyr_Ser-Thr"/>
    <property type="match status" value="1"/>
</dbReference>
<feature type="domain" description="Protein kinase" evidence="3">
    <location>
        <begin position="168"/>
        <end position="427"/>
    </location>
</feature>
<dbReference type="GO" id="GO:0005524">
    <property type="term" value="F:ATP binding"/>
    <property type="evidence" value="ECO:0007669"/>
    <property type="project" value="UniProtKB-KW"/>
</dbReference>
<keyword evidence="2" id="KW-0067">ATP-binding</keyword>
<dbReference type="InterPro" id="IPR051681">
    <property type="entry name" value="Ser/Thr_Kinases-Pseudokinases"/>
</dbReference>
<sequence length="427" mass="49712">MNDINTNRVEIATASLESLQSRTSKESEKHHRDREYIAAFRELINVLHKIKKDIELITKFRSFKKYVKAIYIKERLIYLTGKYETALKDLQFTLIIANEERRRNETEALTEDLAEFDKFFETVGAKVDYISKQIMNNIKTDIKDLVTEEWIKMKIKEKDINYFEYSEFNIIKEICKEGFGVVKRAETSDKKQVALKCLTEKKSSEIDVKVIENFIKELKTLRAVGYHDNIINFLGISKDRIGYVMVLEYANEGNLRDYLTKKFKSLEWEKKIRMTLDITCGLRCLHFKGIIHRDLHSKNILVNNSKLLIANFGLSTEVTSNSTSNKMGVIEYADPQCLKNENHVKDKKSDVYSLGVLLWEITSGEEPVEGTPSEYQQLYQKCWDDDPKKRPDIDQVYKEISRQCNSNCTNEQEDSLAASVILNTILQ</sequence>
<dbReference type="PROSITE" id="PS50011">
    <property type="entry name" value="PROTEIN_KINASE_DOM"/>
    <property type="match status" value="1"/>
</dbReference>
<protein>
    <submittedName>
        <fullName evidence="4">Kinase-like domain-containing protein</fullName>
    </submittedName>
</protein>
<dbReference type="Gene3D" id="1.20.930.20">
    <property type="entry name" value="Adaptor protein Cbl, N-terminal domain"/>
    <property type="match status" value="1"/>
</dbReference>
<evidence type="ECO:0000256" key="2">
    <source>
        <dbReference type="ARBA" id="ARBA00022840"/>
    </source>
</evidence>
<proteinExistence type="predicted"/>
<evidence type="ECO:0000313" key="4">
    <source>
        <dbReference type="EMBL" id="GES85132.1"/>
    </source>
</evidence>
<dbReference type="InterPro" id="IPR001245">
    <property type="entry name" value="Ser-Thr/Tyr_kinase_cat_dom"/>
</dbReference>
<dbReference type="EMBL" id="BLAL01000088">
    <property type="protein sequence ID" value="GES85132.1"/>
    <property type="molecule type" value="Genomic_DNA"/>
</dbReference>
<keyword evidence="1" id="KW-0547">Nucleotide-binding</keyword>
<dbReference type="PANTHER" id="PTHR44329">
    <property type="entry name" value="SERINE/THREONINE-PROTEIN KINASE TNNI3K-RELATED"/>
    <property type="match status" value="1"/>
</dbReference>
<dbReference type="InterPro" id="IPR011009">
    <property type="entry name" value="Kinase-like_dom_sf"/>
</dbReference>
<dbReference type="PANTHER" id="PTHR44329:SF298">
    <property type="entry name" value="MIXED LINEAGE KINASE DOMAIN-LIKE PROTEIN"/>
    <property type="match status" value="1"/>
</dbReference>
<dbReference type="CDD" id="cd21037">
    <property type="entry name" value="MLKL_NTD"/>
    <property type="match status" value="1"/>
</dbReference>
<dbReference type="InterPro" id="IPR000719">
    <property type="entry name" value="Prot_kinase_dom"/>
</dbReference>
<reference evidence="4" key="1">
    <citation type="submission" date="2019-10" db="EMBL/GenBank/DDBJ databases">
        <title>Conservation and host-specific expression of non-tandemly repeated heterogenous ribosome RNA gene in arbuscular mycorrhizal fungi.</title>
        <authorList>
            <person name="Maeda T."/>
            <person name="Kobayashi Y."/>
            <person name="Nakagawa T."/>
            <person name="Ezawa T."/>
            <person name="Yamaguchi K."/>
            <person name="Bino T."/>
            <person name="Nishimoto Y."/>
            <person name="Shigenobu S."/>
            <person name="Kawaguchi M."/>
        </authorList>
    </citation>
    <scope>NUCLEOTIDE SEQUENCE</scope>
    <source>
        <strain evidence="4">HR1</strain>
    </source>
</reference>
<dbReference type="GO" id="GO:0004672">
    <property type="term" value="F:protein kinase activity"/>
    <property type="evidence" value="ECO:0007669"/>
    <property type="project" value="InterPro"/>
</dbReference>
<name>A0A8H3QN16_9GLOM</name>
<dbReference type="AlphaFoldDB" id="A0A8H3QN16"/>
<evidence type="ECO:0000256" key="1">
    <source>
        <dbReference type="ARBA" id="ARBA00022741"/>
    </source>
</evidence>
<dbReference type="InterPro" id="IPR059179">
    <property type="entry name" value="MLKL-like_MCAfunc"/>
</dbReference>
<dbReference type="InterPro" id="IPR036537">
    <property type="entry name" value="Adaptor_Cbl_N_dom_sf"/>
</dbReference>
<dbReference type="Gene3D" id="1.10.510.10">
    <property type="entry name" value="Transferase(Phosphotransferase) domain 1"/>
    <property type="match status" value="1"/>
</dbReference>